<organism evidence="2 3">
    <name type="scientific">Rhizophagus irregularis</name>
    <dbReference type="NCBI Taxonomy" id="588596"/>
    <lineage>
        <taxon>Eukaryota</taxon>
        <taxon>Fungi</taxon>
        <taxon>Fungi incertae sedis</taxon>
        <taxon>Mucoromycota</taxon>
        <taxon>Glomeromycotina</taxon>
        <taxon>Glomeromycetes</taxon>
        <taxon>Glomerales</taxon>
        <taxon>Glomeraceae</taxon>
        <taxon>Rhizophagus</taxon>
    </lineage>
</organism>
<feature type="region of interest" description="Disordered" evidence="1">
    <location>
        <begin position="105"/>
        <end position="137"/>
    </location>
</feature>
<comment type="caution">
    <text evidence="2">The sequence shown here is derived from an EMBL/GenBank/DDBJ whole genome shotgun (WGS) entry which is preliminary data.</text>
</comment>
<dbReference type="Proteomes" id="UP000684084">
    <property type="component" value="Unassembled WGS sequence"/>
</dbReference>
<feature type="compositionally biased region" description="Basic residues" evidence="1">
    <location>
        <begin position="1"/>
        <end position="10"/>
    </location>
</feature>
<reference evidence="2" key="1">
    <citation type="submission" date="2020-05" db="EMBL/GenBank/DDBJ databases">
        <authorList>
            <person name="Rincon C."/>
            <person name="Sanders R I."/>
            <person name="Robbins C."/>
            <person name="Chaturvedi A."/>
        </authorList>
    </citation>
    <scope>NUCLEOTIDE SEQUENCE</scope>
    <source>
        <strain evidence="2">CHB12</strain>
    </source>
</reference>
<feature type="compositionally biased region" description="Basic residues" evidence="1">
    <location>
        <begin position="29"/>
        <end position="42"/>
    </location>
</feature>
<evidence type="ECO:0000313" key="2">
    <source>
        <dbReference type="EMBL" id="CAB5392080.1"/>
    </source>
</evidence>
<dbReference type="AlphaFoldDB" id="A0A915ZYK1"/>
<sequence>MPQSRQRRKQPWFGTPHSDPCRRDAAPPRVRRERRGMRRPPRRPLGEADRLPNALIVLVTRRVGSRRAALRRTLALITHIECASPCVRIPRSAPWVGLGRNRRYRKAMPPRPIGREPPSTRPAEAHSTDIGVPEARP</sequence>
<accession>A0A915ZYK1</accession>
<feature type="region of interest" description="Disordered" evidence="1">
    <location>
        <begin position="1"/>
        <end position="49"/>
    </location>
</feature>
<gene>
    <name evidence="2" type="ORF">CHRIB12_LOCUS22245</name>
</gene>
<evidence type="ECO:0000313" key="3">
    <source>
        <dbReference type="Proteomes" id="UP000684084"/>
    </source>
</evidence>
<name>A0A915ZYK1_9GLOM</name>
<protein>
    <submittedName>
        <fullName evidence="2">Uncharacterized protein</fullName>
    </submittedName>
</protein>
<evidence type="ECO:0000256" key="1">
    <source>
        <dbReference type="SAM" id="MobiDB-lite"/>
    </source>
</evidence>
<proteinExistence type="predicted"/>
<dbReference type="EMBL" id="CAGKOT010000075">
    <property type="protein sequence ID" value="CAB5392080.1"/>
    <property type="molecule type" value="Genomic_DNA"/>
</dbReference>